<accession>X1LQC2</accession>
<feature type="non-terminal residue" evidence="1">
    <location>
        <position position="36"/>
    </location>
</feature>
<evidence type="ECO:0000313" key="1">
    <source>
        <dbReference type="EMBL" id="GAI08011.1"/>
    </source>
</evidence>
<comment type="caution">
    <text evidence="1">The sequence shown here is derived from an EMBL/GenBank/DDBJ whole genome shotgun (WGS) entry which is preliminary data.</text>
</comment>
<sequence length="36" mass="3549">MGNDKKDTKALAGGAVVLSAAALITALTRKVKAAPP</sequence>
<organism evidence="1">
    <name type="scientific">marine sediment metagenome</name>
    <dbReference type="NCBI Taxonomy" id="412755"/>
    <lineage>
        <taxon>unclassified sequences</taxon>
        <taxon>metagenomes</taxon>
        <taxon>ecological metagenomes</taxon>
    </lineage>
</organism>
<protein>
    <submittedName>
        <fullName evidence="1">Uncharacterized protein</fullName>
    </submittedName>
</protein>
<name>X1LQC2_9ZZZZ</name>
<reference evidence="1" key="1">
    <citation type="journal article" date="2014" name="Front. Microbiol.">
        <title>High frequency of phylogenetically diverse reductive dehalogenase-homologous genes in deep subseafloor sedimentary metagenomes.</title>
        <authorList>
            <person name="Kawai M."/>
            <person name="Futagami T."/>
            <person name="Toyoda A."/>
            <person name="Takaki Y."/>
            <person name="Nishi S."/>
            <person name="Hori S."/>
            <person name="Arai W."/>
            <person name="Tsubouchi T."/>
            <person name="Morono Y."/>
            <person name="Uchiyama I."/>
            <person name="Ito T."/>
            <person name="Fujiyama A."/>
            <person name="Inagaki F."/>
            <person name="Takami H."/>
        </authorList>
    </citation>
    <scope>NUCLEOTIDE SEQUENCE</scope>
    <source>
        <strain evidence="1">Expedition CK06-06</strain>
    </source>
</reference>
<dbReference type="AlphaFoldDB" id="X1LQC2"/>
<proteinExistence type="predicted"/>
<gene>
    <name evidence="1" type="ORF">S06H3_21703</name>
</gene>
<dbReference type="EMBL" id="BARV01011440">
    <property type="protein sequence ID" value="GAI08011.1"/>
    <property type="molecule type" value="Genomic_DNA"/>
</dbReference>